<dbReference type="AlphaFoldDB" id="A0A6A6BZU1"/>
<accession>A0A6A6BZU1</accession>
<proteinExistence type="predicted"/>
<name>A0A6A6BZU1_ZASCE</name>
<sequence>MSTSISTKPPSPNPLEGFPDPTTMPAPAYLSRLCTLLVSYLNDHPITDYKPVMEKYLSPNFRYESEGPNAFLNATTRDEYYAHLVALTQDAPNLRVEPTDILVDVDEGRGKATLRSTSAVKAVFETSSAIVRECVEVTRWTRRADGEWVCDRLTLMTGPGSAMFDV</sequence>
<protein>
    <recommendedName>
        <fullName evidence="4">SnoaL-like domain-containing protein</fullName>
    </recommendedName>
</protein>
<dbReference type="GeneID" id="54562614"/>
<feature type="region of interest" description="Disordered" evidence="1">
    <location>
        <begin position="1"/>
        <end position="20"/>
    </location>
</feature>
<dbReference type="SUPFAM" id="SSF54427">
    <property type="entry name" value="NTF2-like"/>
    <property type="match status" value="1"/>
</dbReference>
<reference evidence="2" key="1">
    <citation type="journal article" date="2020" name="Stud. Mycol.">
        <title>101 Dothideomycetes genomes: a test case for predicting lifestyles and emergence of pathogens.</title>
        <authorList>
            <person name="Haridas S."/>
            <person name="Albert R."/>
            <person name="Binder M."/>
            <person name="Bloem J."/>
            <person name="Labutti K."/>
            <person name="Salamov A."/>
            <person name="Andreopoulos B."/>
            <person name="Baker S."/>
            <person name="Barry K."/>
            <person name="Bills G."/>
            <person name="Bluhm B."/>
            <person name="Cannon C."/>
            <person name="Castanera R."/>
            <person name="Culley D."/>
            <person name="Daum C."/>
            <person name="Ezra D."/>
            <person name="Gonzalez J."/>
            <person name="Henrissat B."/>
            <person name="Kuo A."/>
            <person name="Liang C."/>
            <person name="Lipzen A."/>
            <person name="Lutzoni F."/>
            <person name="Magnuson J."/>
            <person name="Mondo S."/>
            <person name="Nolan M."/>
            <person name="Ohm R."/>
            <person name="Pangilinan J."/>
            <person name="Park H.-J."/>
            <person name="Ramirez L."/>
            <person name="Alfaro M."/>
            <person name="Sun H."/>
            <person name="Tritt A."/>
            <person name="Yoshinaga Y."/>
            <person name="Zwiers L.-H."/>
            <person name="Turgeon B."/>
            <person name="Goodwin S."/>
            <person name="Spatafora J."/>
            <person name="Crous P."/>
            <person name="Grigoriev I."/>
        </authorList>
    </citation>
    <scope>NUCLEOTIDE SEQUENCE</scope>
    <source>
        <strain evidence="2">ATCC 36951</strain>
    </source>
</reference>
<evidence type="ECO:0000313" key="3">
    <source>
        <dbReference type="Proteomes" id="UP000799537"/>
    </source>
</evidence>
<organism evidence="2 3">
    <name type="scientific">Zasmidium cellare ATCC 36951</name>
    <dbReference type="NCBI Taxonomy" id="1080233"/>
    <lineage>
        <taxon>Eukaryota</taxon>
        <taxon>Fungi</taxon>
        <taxon>Dikarya</taxon>
        <taxon>Ascomycota</taxon>
        <taxon>Pezizomycotina</taxon>
        <taxon>Dothideomycetes</taxon>
        <taxon>Dothideomycetidae</taxon>
        <taxon>Mycosphaerellales</taxon>
        <taxon>Mycosphaerellaceae</taxon>
        <taxon>Zasmidium</taxon>
    </lineage>
</organism>
<dbReference type="InterPro" id="IPR032710">
    <property type="entry name" value="NTF2-like_dom_sf"/>
</dbReference>
<evidence type="ECO:0000313" key="2">
    <source>
        <dbReference type="EMBL" id="KAF2160317.1"/>
    </source>
</evidence>
<keyword evidence="3" id="KW-1185">Reference proteome</keyword>
<evidence type="ECO:0008006" key="4">
    <source>
        <dbReference type="Google" id="ProtNLM"/>
    </source>
</evidence>
<dbReference type="EMBL" id="ML993627">
    <property type="protein sequence ID" value="KAF2160317.1"/>
    <property type="molecule type" value="Genomic_DNA"/>
</dbReference>
<dbReference type="Proteomes" id="UP000799537">
    <property type="component" value="Unassembled WGS sequence"/>
</dbReference>
<evidence type="ECO:0000256" key="1">
    <source>
        <dbReference type="SAM" id="MobiDB-lite"/>
    </source>
</evidence>
<gene>
    <name evidence="2" type="ORF">M409DRAFT_29171</name>
</gene>
<dbReference type="RefSeq" id="XP_033661206.1">
    <property type="nucleotide sequence ID" value="XM_033809342.1"/>
</dbReference>